<evidence type="ECO:0000313" key="2">
    <source>
        <dbReference type="EMBL" id="KAK2165178.1"/>
    </source>
</evidence>
<keyword evidence="3" id="KW-1185">Reference proteome</keyword>
<dbReference type="Proteomes" id="UP001209878">
    <property type="component" value="Unassembled WGS sequence"/>
</dbReference>
<dbReference type="EMBL" id="JAODUO010001377">
    <property type="protein sequence ID" value="KAK2165178.1"/>
    <property type="molecule type" value="Genomic_DNA"/>
</dbReference>
<dbReference type="AlphaFoldDB" id="A0AAD9K712"/>
<dbReference type="GO" id="GO:0016706">
    <property type="term" value="F:2-oxoglutarate-dependent dioxygenase activity"/>
    <property type="evidence" value="ECO:0007669"/>
    <property type="project" value="InterPro"/>
</dbReference>
<organism evidence="2 3">
    <name type="scientific">Ridgeia piscesae</name>
    <name type="common">Tubeworm</name>
    <dbReference type="NCBI Taxonomy" id="27915"/>
    <lineage>
        <taxon>Eukaryota</taxon>
        <taxon>Metazoa</taxon>
        <taxon>Spiralia</taxon>
        <taxon>Lophotrochozoa</taxon>
        <taxon>Annelida</taxon>
        <taxon>Polychaeta</taxon>
        <taxon>Sedentaria</taxon>
        <taxon>Canalipalpata</taxon>
        <taxon>Sabellida</taxon>
        <taxon>Siboglinidae</taxon>
        <taxon>Ridgeia</taxon>
    </lineage>
</organism>
<gene>
    <name evidence="2" type="ORF">NP493_1379g01026</name>
</gene>
<feature type="domain" description="Alkylated DNA repair protein AlkB homologue 8 N-terminal" evidence="1">
    <location>
        <begin position="161"/>
        <end position="197"/>
    </location>
</feature>
<dbReference type="PANTHER" id="PTHR33332">
    <property type="entry name" value="REVERSE TRANSCRIPTASE DOMAIN-CONTAINING PROTEIN"/>
    <property type="match status" value="1"/>
</dbReference>
<dbReference type="InterPro" id="IPR015095">
    <property type="entry name" value="AlkB_hom8_N"/>
</dbReference>
<evidence type="ECO:0000313" key="3">
    <source>
        <dbReference type="Proteomes" id="UP001209878"/>
    </source>
</evidence>
<protein>
    <recommendedName>
        <fullName evidence="1">Alkylated DNA repair protein AlkB homologue 8 N-terminal domain-containing protein</fullName>
    </recommendedName>
</protein>
<dbReference type="GO" id="GO:0008168">
    <property type="term" value="F:methyltransferase activity"/>
    <property type="evidence" value="ECO:0007669"/>
    <property type="project" value="InterPro"/>
</dbReference>
<proteinExistence type="predicted"/>
<name>A0AAD9K712_RIDPI</name>
<comment type="caution">
    <text evidence="2">The sequence shown here is derived from an EMBL/GenBank/DDBJ whole genome shotgun (WGS) entry which is preliminary data.</text>
</comment>
<evidence type="ECO:0000259" key="1">
    <source>
        <dbReference type="Pfam" id="PF09004"/>
    </source>
</evidence>
<sequence>MIDKLHKLEVPAALVHWVFNFLCNRPQCVRVGDIKSPVLVSNTGAPPSCVLSKFFYTLYTNGCRSVDPSTQFVRISYGTTMLALFSDFASYQSYLSSVVRFSSWCSNNCLHLNVSKTKEMCIDFRRNRTVFSPIVINGVPVEQIDSFKYLGVMLDENLSFTEHVTAVQKKSQQRLHVLRKFYVDPLLLLRLYRSIIEPLLTYFSICCYPAVSVKNRNRLLKMLNVSAKIIGLSTRKLSEKNRPCNFEESSCCR</sequence>
<dbReference type="Pfam" id="PF09004">
    <property type="entry name" value="ALKBH8_N"/>
    <property type="match status" value="1"/>
</dbReference>
<reference evidence="2" key="1">
    <citation type="journal article" date="2023" name="Mol. Biol. Evol.">
        <title>Third-Generation Sequencing Reveals the Adaptive Role of the Epigenome in Three Deep-Sea Polychaetes.</title>
        <authorList>
            <person name="Perez M."/>
            <person name="Aroh O."/>
            <person name="Sun Y."/>
            <person name="Lan Y."/>
            <person name="Juniper S.K."/>
            <person name="Young C.R."/>
            <person name="Angers B."/>
            <person name="Qian P.Y."/>
        </authorList>
    </citation>
    <scope>NUCLEOTIDE SEQUENCE</scope>
    <source>
        <strain evidence="2">R07B-5</strain>
    </source>
</reference>
<accession>A0AAD9K712</accession>